<dbReference type="PANTHER" id="PTHR30033">
    <property type="entry name" value="FLAGELLAR HOOK-ASSOCIATED PROTEIN 1"/>
    <property type="match status" value="1"/>
</dbReference>
<dbReference type="PRINTS" id="PR01005">
    <property type="entry name" value="FLGHOOKAP1"/>
</dbReference>
<evidence type="ECO:0000256" key="3">
    <source>
        <dbReference type="ARBA" id="ARBA00009677"/>
    </source>
</evidence>
<evidence type="ECO:0000256" key="4">
    <source>
        <dbReference type="ARBA" id="ARBA00016244"/>
    </source>
</evidence>
<keyword evidence="5 7" id="KW-0964">Secreted</keyword>
<dbReference type="InterPro" id="IPR049119">
    <property type="entry name" value="FlgK_D2-like"/>
</dbReference>
<feature type="domain" description="Flagellar hook-associated protein FlgK helical" evidence="10">
    <location>
        <begin position="94"/>
        <end position="327"/>
    </location>
</feature>
<keyword evidence="12" id="KW-1185">Reference proteome</keyword>
<comment type="subcellular location">
    <subcellularLocation>
        <location evidence="1 7">Bacterial flagellum</location>
    </subcellularLocation>
    <subcellularLocation>
        <location evidence="2 7">Secreted</location>
    </subcellularLocation>
</comment>
<dbReference type="NCBIfam" id="TIGR02492">
    <property type="entry name" value="flgK_ends"/>
    <property type="match status" value="1"/>
</dbReference>
<organism evidence="11 12">
    <name type="scientific">Chimaeribacter coloradensis</name>
    <dbReference type="NCBI Taxonomy" id="2060068"/>
    <lineage>
        <taxon>Bacteria</taxon>
        <taxon>Pseudomonadati</taxon>
        <taxon>Pseudomonadota</taxon>
        <taxon>Gammaproteobacteria</taxon>
        <taxon>Enterobacterales</taxon>
        <taxon>Yersiniaceae</taxon>
        <taxon>Chimaeribacter</taxon>
    </lineage>
</organism>
<feature type="domain" description="Flagellar hook-associated protein 1 D2-like" evidence="9">
    <location>
        <begin position="336"/>
        <end position="418"/>
    </location>
</feature>
<dbReference type="AlphaFoldDB" id="A0A2N5DT37"/>
<evidence type="ECO:0000259" key="9">
    <source>
        <dbReference type="Pfam" id="PF21158"/>
    </source>
</evidence>
<dbReference type="InterPro" id="IPR053927">
    <property type="entry name" value="FlgK_helical"/>
</dbReference>
<dbReference type="Pfam" id="PF21158">
    <property type="entry name" value="flgK_1st_1"/>
    <property type="match status" value="1"/>
</dbReference>
<evidence type="ECO:0000256" key="5">
    <source>
        <dbReference type="ARBA" id="ARBA00022525"/>
    </source>
</evidence>
<protein>
    <recommendedName>
        <fullName evidence="4 7">Flagellar hook-associated protein 1</fullName>
        <shortName evidence="7">HAP1</shortName>
    </recommendedName>
</protein>
<keyword evidence="6 7" id="KW-0975">Bacterial flagellum</keyword>
<reference evidence="11 12" key="1">
    <citation type="submission" date="2017-12" db="EMBL/GenBank/DDBJ databases">
        <title>Characterization of six clinical isolates of Enterochimera gen. nov., a novel genus of the Yersiniaciae family and the three species Enterochimera arupensis sp. nov., Enterochimera coloradensis sp. nov, and Enterochimera californica sp. nov.</title>
        <authorList>
            <person name="Rossi A."/>
            <person name="Fisher M."/>
        </authorList>
    </citation>
    <scope>NUCLEOTIDE SEQUENCE [LARGE SCALE GENOMIC DNA]</scope>
    <source>
        <strain evidence="12">2016-Iso4</strain>
    </source>
</reference>
<dbReference type="InterPro" id="IPR002371">
    <property type="entry name" value="FlgK"/>
</dbReference>
<sequence>MSNNLINTAMSGLNAAQAALSTASNNISNVTTAGYNRQTAVISQNTGTNTAQGYIGNGVVTSGVNREYNQFIVNQLRSASTTNSALTAYSNQVSQIDDLLSDSTNSLSTTMQTFFTNLQSMVSNPGDDAARQTVLGSSQGLANQFQSTDKYLKDMESGVNQQISDNVDLVNNYAKQIATLNNQISRARGAAGSEPNALLDQRDQLVSELNDLVGVSVTQQDGDTMNISVAGGLMLVQGGNAYNLEAVPSNSDPSRLTIGYNRGTGTSEVPESQITTGTLGGLLSFRSESLDTARNQLGQLAVTLGDQFNQIHEAGYDLEGDEGGAFFSFTGPTTLGNVKNSGTADMTATYTDTTKVQASDYTLKYSGSSWSVTRVSDGAAISATTGTDSNGNPSLSFDGVSVSVSGSAATGDSFTLKTVSNAAGNFNVAITDSSKIAAASTATSGVSDNRNAQKLLDLQTSKVVQGKTTLSGAYASLVSDIGNQTSTAKLNNTTQGNIVTQLTAQQQSISGVNLDEEYGDLQRYQQYYLANAQVIQTAGTIFNALMDLRG</sequence>
<evidence type="ECO:0000256" key="2">
    <source>
        <dbReference type="ARBA" id="ARBA00004613"/>
    </source>
</evidence>
<dbReference type="Pfam" id="PF00460">
    <property type="entry name" value="Flg_bb_rod"/>
    <property type="match status" value="1"/>
</dbReference>
<keyword evidence="11" id="KW-0969">Cilium</keyword>
<dbReference type="GO" id="GO:0005198">
    <property type="term" value="F:structural molecule activity"/>
    <property type="evidence" value="ECO:0007669"/>
    <property type="project" value="UniProtKB-UniRule"/>
</dbReference>
<dbReference type="GO" id="GO:0009424">
    <property type="term" value="C:bacterial-type flagellum hook"/>
    <property type="evidence" value="ECO:0007669"/>
    <property type="project" value="UniProtKB-UniRule"/>
</dbReference>
<accession>A0A2N5DT37</accession>
<dbReference type="PANTHER" id="PTHR30033:SF1">
    <property type="entry name" value="FLAGELLAR HOOK-ASSOCIATED PROTEIN 1"/>
    <property type="match status" value="1"/>
</dbReference>
<dbReference type="InterPro" id="IPR001444">
    <property type="entry name" value="Flag_bb_rod_N"/>
</dbReference>
<dbReference type="Pfam" id="PF22638">
    <property type="entry name" value="FlgK_D1"/>
    <property type="match status" value="1"/>
</dbReference>
<feature type="domain" description="Flagellar basal body rod protein N-terminal" evidence="8">
    <location>
        <begin position="6"/>
        <end position="35"/>
    </location>
</feature>
<dbReference type="EMBL" id="PJZH01000047">
    <property type="protein sequence ID" value="PLR29461.1"/>
    <property type="molecule type" value="Genomic_DNA"/>
</dbReference>
<dbReference type="RefSeq" id="WP_101826960.1">
    <property type="nucleotide sequence ID" value="NZ_PJZH01000047.1"/>
</dbReference>
<dbReference type="GO" id="GO:0005576">
    <property type="term" value="C:extracellular region"/>
    <property type="evidence" value="ECO:0007669"/>
    <property type="project" value="UniProtKB-SubCell"/>
</dbReference>
<dbReference type="OrthoDB" id="9802553at2"/>
<evidence type="ECO:0000256" key="6">
    <source>
        <dbReference type="ARBA" id="ARBA00023143"/>
    </source>
</evidence>
<evidence type="ECO:0000313" key="11">
    <source>
        <dbReference type="EMBL" id="PLR29461.1"/>
    </source>
</evidence>
<comment type="similarity">
    <text evidence="3 7">Belongs to the flagella basal body rod proteins family.</text>
</comment>
<evidence type="ECO:0000313" key="12">
    <source>
        <dbReference type="Proteomes" id="UP000234503"/>
    </source>
</evidence>
<dbReference type="SUPFAM" id="SSF64518">
    <property type="entry name" value="Phase 1 flagellin"/>
    <property type="match status" value="1"/>
</dbReference>
<proteinExistence type="inferred from homology"/>
<gene>
    <name evidence="7" type="primary">flgK</name>
    <name evidence="11" type="ORF">CYR32_20610</name>
</gene>
<keyword evidence="11" id="KW-0966">Cell projection</keyword>
<dbReference type="Proteomes" id="UP000234503">
    <property type="component" value="Unassembled WGS sequence"/>
</dbReference>
<evidence type="ECO:0000259" key="10">
    <source>
        <dbReference type="Pfam" id="PF22638"/>
    </source>
</evidence>
<evidence type="ECO:0000256" key="1">
    <source>
        <dbReference type="ARBA" id="ARBA00004365"/>
    </source>
</evidence>
<dbReference type="GO" id="GO:0044780">
    <property type="term" value="P:bacterial-type flagellum assembly"/>
    <property type="evidence" value="ECO:0007669"/>
    <property type="project" value="InterPro"/>
</dbReference>
<comment type="caution">
    <text evidence="11">The sequence shown here is derived from an EMBL/GenBank/DDBJ whole genome shotgun (WGS) entry which is preliminary data.</text>
</comment>
<keyword evidence="11" id="KW-0282">Flagellum</keyword>
<name>A0A2N5DT37_9GAMM</name>
<evidence type="ECO:0000256" key="7">
    <source>
        <dbReference type="RuleBase" id="RU362065"/>
    </source>
</evidence>
<evidence type="ECO:0000259" key="8">
    <source>
        <dbReference type="Pfam" id="PF00460"/>
    </source>
</evidence>